<comment type="caution">
    <text evidence="2">The sequence shown here is derived from an EMBL/GenBank/DDBJ whole genome shotgun (WGS) entry which is preliminary data.</text>
</comment>
<keyword evidence="2" id="KW-0413">Isomerase</keyword>
<dbReference type="OrthoDB" id="9799122at2"/>
<dbReference type="Gene3D" id="3.40.30.10">
    <property type="entry name" value="Glutaredoxin"/>
    <property type="match status" value="1"/>
</dbReference>
<evidence type="ECO:0000313" key="3">
    <source>
        <dbReference type="Proteomes" id="UP000294650"/>
    </source>
</evidence>
<reference evidence="2 3" key="1">
    <citation type="submission" date="2019-03" db="EMBL/GenBank/DDBJ databases">
        <title>Genomic Encyclopedia of Type Strains, Phase IV (KMG-IV): sequencing the most valuable type-strain genomes for metagenomic binning, comparative biology and taxonomic classification.</title>
        <authorList>
            <person name="Goeker M."/>
        </authorList>
    </citation>
    <scope>NUCLEOTIDE SEQUENCE [LARGE SCALE GENOMIC DNA]</scope>
    <source>
        <strain evidence="2 3">DSM 25894</strain>
    </source>
</reference>
<proteinExistence type="predicted"/>
<dbReference type="InterPro" id="IPR001853">
    <property type="entry name" value="DSBA-like_thioredoxin_dom"/>
</dbReference>
<dbReference type="Proteomes" id="UP000294650">
    <property type="component" value="Unassembled WGS sequence"/>
</dbReference>
<dbReference type="InterPro" id="IPR036249">
    <property type="entry name" value="Thioredoxin-like_sf"/>
</dbReference>
<evidence type="ECO:0000259" key="1">
    <source>
        <dbReference type="Pfam" id="PF01323"/>
    </source>
</evidence>
<dbReference type="RefSeq" id="WP_132372699.1">
    <property type="nucleotide sequence ID" value="NZ_SMAN01000022.1"/>
</dbReference>
<sequence length="239" mass="27412">MKIEIWSDFVCPFCYIGKRRLENALKQFHHRNQVKIELKSFELDPQAPVNDHRSTYEVLATKYGMSIEQAKQMTERVAEQAKSVGLTFHFDQMKRTNTFNAHRLAKYAEKLGEEKKLTEKLFYAHFTDGKNIGDPETLISLAVESGLDQNQVKELLEDKTAYAKEVRSDQEAARRYNITGVPYFIFNHKYAISGAQPLETFVSALEKVWKEETDGLKDLSSNSTQSALCTDENCEIPSN</sequence>
<dbReference type="GO" id="GO:0016491">
    <property type="term" value="F:oxidoreductase activity"/>
    <property type="evidence" value="ECO:0007669"/>
    <property type="project" value="InterPro"/>
</dbReference>
<organism evidence="2 3">
    <name type="scientific">Melghiribacillus thermohalophilus</name>
    <dbReference type="NCBI Taxonomy" id="1324956"/>
    <lineage>
        <taxon>Bacteria</taxon>
        <taxon>Bacillati</taxon>
        <taxon>Bacillota</taxon>
        <taxon>Bacilli</taxon>
        <taxon>Bacillales</taxon>
        <taxon>Bacillaceae</taxon>
        <taxon>Melghiribacillus</taxon>
    </lineage>
</organism>
<gene>
    <name evidence="2" type="ORF">EDD68_12227</name>
</gene>
<keyword evidence="3" id="KW-1185">Reference proteome</keyword>
<name>A0A4R3MWI2_9BACI</name>
<dbReference type="AlphaFoldDB" id="A0A4R3MWI2"/>
<evidence type="ECO:0000313" key="2">
    <source>
        <dbReference type="EMBL" id="TCT18264.1"/>
    </source>
</evidence>
<dbReference type="PANTHER" id="PTHR13887:SF41">
    <property type="entry name" value="THIOREDOXIN SUPERFAMILY PROTEIN"/>
    <property type="match status" value="1"/>
</dbReference>
<feature type="domain" description="DSBA-like thioredoxin" evidence="1">
    <location>
        <begin position="3"/>
        <end position="205"/>
    </location>
</feature>
<dbReference type="CDD" id="cd03024">
    <property type="entry name" value="DsbA_FrnE"/>
    <property type="match status" value="1"/>
</dbReference>
<accession>A0A4R3MWI2</accession>
<dbReference type="Pfam" id="PF01323">
    <property type="entry name" value="DSBA"/>
    <property type="match status" value="1"/>
</dbReference>
<dbReference type="SUPFAM" id="SSF52833">
    <property type="entry name" value="Thioredoxin-like"/>
    <property type="match status" value="1"/>
</dbReference>
<protein>
    <submittedName>
        <fullName evidence="2">Putative DsbA family dithiol-disulfide isomerase</fullName>
    </submittedName>
</protein>
<dbReference type="PANTHER" id="PTHR13887">
    <property type="entry name" value="GLUTATHIONE S-TRANSFERASE KAPPA"/>
    <property type="match status" value="1"/>
</dbReference>
<dbReference type="EMBL" id="SMAN01000022">
    <property type="protein sequence ID" value="TCT18264.1"/>
    <property type="molecule type" value="Genomic_DNA"/>
</dbReference>
<dbReference type="GO" id="GO:0016853">
    <property type="term" value="F:isomerase activity"/>
    <property type="evidence" value="ECO:0007669"/>
    <property type="project" value="UniProtKB-KW"/>
</dbReference>